<accession>A0A930VQV9</accession>
<protein>
    <submittedName>
        <fullName evidence="1">Uncharacterized protein</fullName>
    </submittedName>
</protein>
<evidence type="ECO:0000313" key="2">
    <source>
        <dbReference type="Proteomes" id="UP000660668"/>
    </source>
</evidence>
<dbReference type="AlphaFoldDB" id="A0A930VQV9"/>
<comment type="caution">
    <text evidence="1">The sequence shown here is derived from an EMBL/GenBank/DDBJ whole genome shotgun (WGS) entry which is preliminary data.</text>
</comment>
<dbReference type="Proteomes" id="UP000660668">
    <property type="component" value="Unassembled WGS sequence"/>
</dbReference>
<dbReference type="EMBL" id="JADKPO010000022">
    <property type="protein sequence ID" value="MBF4769220.1"/>
    <property type="molecule type" value="Genomic_DNA"/>
</dbReference>
<proteinExistence type="predicted"/>
<gene>
    <name evidence="1" type="ORF">ISU10_15750</name>
</gene>
<reference evidence="1" key="1">
    <citation type="submission" date="2020-11" db="EMBL/GenBank/DDBJ databases">
        <title>Nocardioides cynanchi sp. nov., isolated from soil of rhizosphere of Cynanchum wilfordii.</title>
        <authorList>
            <person name="Lee J.-S."/>
            <person name="Suh M.K."/>
            <person name="Kim J.-S."/>
        </authorList>
    </citation>
    <scope>NUCLEOTIDE SEQUENCE</scope>
    <source>
        <strain evidence="1">KCTC 19276</strain>
    </source>
</reference>
<name>A0A930VQV9_9ACTN</name>
<dbReference type="Gene3D" id="3.40.830.10">
    <property type="entry name" value="LigB-like"/>
    <property type="match status" value="1"/>
</dbReference>
<sequence>MRVALVPGVLAFLPEYAGQVDPVAEVRAASLAAAAWVGEAGPVTVVGDPQGTRVGRRLLAQSGAEEGAGSAYLVVANGSARRNDTAPGYVDERAVPFDDRVLAALAAPDPEALADLDVELAEALLVGHPAGLVRLGELLRGARTVGVDHVSDPFGVAYWVVRWEGPQP</sequence>
<dbReference type="RefSeq" id="WP_194697369.1">
    <property type="nucleotide sequence ID" value="NZ_JADKPO010000022.1"/>
</dbReference>
<evidence type="ECO:0000313" key="1">
    <source>
        <dbReference type="EMBL" id="MBF4769220.1"/>
    </source>
</evidence>
<keyword evidence="2" id="KW-1185">Reference proteome</keyword>
<organism evidence="1 2">
    <name type="scientific">Nocardioides agariphilus</name>
    <dbReference type="NCBI Taxonomy" id="433664"/>
    <lineage>
        <taxon>Bacteria</taxon>
        <taxon>Bacillati</taxon>
        <taxon>Actinomycetota</taxon>
        <taxon>Actinomycetes</taxon>
        <taxon>Propionibacteriales</taxon>
        <taxon>Nocardioidaceae</taxon>
        <taxon>Nocardioides</taxon>
    </lineage>
</organism>